<sequence>MCEIDVKECLQSPCANGATCINSAGSFSCQCPTGWSGPLCTIDINECVSFPCHNGGTCNNIPGSYTCNCLPGYTGKNCITDINECLEVNCLNSGSCINTAGSFQCLCGLGWKGDFCEIDIDECLQNVCMNDATCVNKPGGYECVCPPGFSGTSCTFDVNECNEFIGICQNGGQCVNTIGSYRCQCPQGWQGTNCTLDIDECLIANPCLNGATCSNTPGLYECLCAPGWTGQKCQLDINECIDNNICMNGGFCMNTQGSYQCQCAPGWTGPSCEIDIDECLQTPCLNLAICTNTPGSYQCQCPPGFTGPNCGININECLTNPCLFGGTCIDTIGSYVCQCPPGRGGKDCKNDTDECVSNPCFNGATCENLEGSYRCICLLGFTGTRCEGNVNECLSFPCKNGGSCFDNVGSYSCICAPGWEGPECTIAGWTGPNCDIDINECFNNPCLNGGTCVNNLGSYQCICPPDYTGPNCEINILTGFKYNFKVLNMTWTPQLMNNRSSEYIMQAAAFCADVNRIIRQYPSLFPNYKECRVTDFIRDVQTGNVGSVNWEAVFTGDQQQGLSSTIKDTLFNELPQEIWGNSKAIRIGNMLIYLMDYETTRAQLDLQALNLTWINDLLNPNSFYFKSYSQAICADIDRLMQIYKGQFPGYAGCKVTAFGNNPTTASIDLSFEGQHFNLQDRIMNMFKNELPEVRYQNFLGYVLGNLLFFKDFFTDFTAVPLTFRVLNLTWDQQLLNKNSGMFQGHAKLFCADVDNLLKRHPSLFPDYESCSIKEFGNNPVTITMELQFSGSNKNVQQIQQNVAGMMFEDFPRFRYMNSIGHLVGDLLVFYDTWEYILHDAWLSNITYYVYSLPQAEQHLNKDSAEFKEFETNFCTDIDNFFNNSVLKQRYYRCFFDHIAPGSPDYTLTFSLVFNGTEEIQQELVSNAITSQADTYPIQNRDMMFIGNNLVYSGGGFDNIAINISDYLLGPVGPTPSPVKTVYNMSFVLLNFNYNSQLANPNSAQFQMLANRFCKALNETYGPTTDVSGRLVPRPSFEDYENCEVKAFTRDSSGVDKVNFILTFSGEQDPTLVTLIKGLLIENAPRETVNGQITLHVGGLYVFESDLAIEQATVSATSLGPGSTGPTATVPQNPCYGLTTEAYYIDPNNCRGYIYCYPGLDPIKGTCPSGTSFNIATKGCQVDSSSLALKGTNTERVFCLTDPCAGVSGVAYFNDPNDCRAYLICYPGMPPYKLTCSPGNSFDLGTSSCVADPTCP</sequence>
<dbReference type="PROSITE" id="PS00022">
    <property type="entry name" value="EGF_1"/>
    <property type="match status" value="12"/>
</dbReference>
<feature type="disulfide bond" evidence="9">
    <location>
        <begin position="377"/>
        <end position="386"/>
    </location>
</feature>
<dbReference type="PROSITE" id="PS01187">
    <property type="entry name" value="EGF_CA"/>
    <property type="match status" value="4"/>
</dbReference>
<evidence type="ECO:0000256" key="2">
    <source>
        <dbReference type="ARBA" id="ARBA00005847"/>
    </source>
</evidence>
<proteinExistence type="inferred from homology"/>
<dbReference type="InterPro" id="IPR000082">
    <property type="entry name" value="SEA_dom"/>
</dbReference>
<name>A0A6J8AQJ1_MYTCO</name>
<feature type="disulfide bond" evidence="9">
    <location>
        <begin position="145"/>
        <end position="154"/>
    </location>
</feature>
<dbReference type="FunFam" id="2.10.25.10:FF:000125">
    <property type="entry name" value="Neurogenic locus notch protein-like"/>
    <property type="match status" value="2"/>
</dbReference>
<evidence type="ECO:0000256" key="7">
    <source>
        <dbReference type="ARBA" id="ARBA00023157"/>
    </source>
</evidence>
<dbReference type="PROSITE" id="PS50024">
    <property type="entry name" value="SEA"/>
    <property type="match status" value="1"/>
</dbReference>
<dbReference type="PRINTS" id="PR00010">
    <property type="entry name" value="EGFBLOOD"/>
</dbReference>
<dbReference type="GO" id="GO:0005509">
    <property type="term" value="F:calcium ion binding"/>
    <property type="evidence" value="ECO:0007669"/>
    <property type="project" value="InterPro"/>
</dbReference>
<dbReference type="FunFam" id="2.10.25.10:FF:000109">
    <property type="entry name" value="Notch homolog 4, [Drosophila]"/>
    <property type="match status" value="1"/>
</dbReference>
<feature type="domain" description="EGF-like" evidence="11">
    <location>
        <begin position="351"/>
        <end position="387"/>
    </location>
</feature>
<dbReference type="InterPro" id="IPR002557">
    <property type="entry name" value="Chitin-bd_dom"/>
</dbReference>
<dbReference type="FunFam" id="2.10.25.10:FF:000471">
    <property type="entry name" value="Protein lin-12"/>
    <property type="match status" value="2"/>
</dbReference>
<dbReference type="EMBL" id="CACVKT020001833">
    <property type="protein sequence ID" value="CAC5372080.1"/>
    <property type="molecule type" value="Genomic_DNA"/>
</dbReference>
<keyword evidence="4 9" id="KW-0245">EGF-like domain</keyword>
<feature type="domain" description="SEA" evidence="10">
    <location>
        <begin position="978"/>
        <end position="1106"/>
    </location>
</feature>
<dbReference type="PROSITE" id="PS51257">
    <property type="entry name" value="PROKAR_LIPOPROTEIN"/>
    <property type="match status" value="1"/>
</dbReference>
<dbReference type="SMART" id="SM00179">
    <property type="entry name" value="EGF_CA"/>
    <property type="match status" value="12"/>
</dbReference>
<evidence type="ECO:0000256" key="6">
    <source>
        <dbReference type="ARBA" id="ARBA00022737"/>
    </source>
</evidence>
<dbReference type="SMART" id="SM00494">
    <property type="entry name" value="ChtBD2"/>
    <property type="match status" value="2"/>
</dbReference>
<keyword evidence="3" id="KW-0964">Secreted</keyword>
<evidence type="ECO:0000259" key="12">
    <source>
        <dbReference type="PROSITE" id="PS50940"/>
    </source>
</evidence>
<dbReference type="PANTHER" id="PTHR24040:SF13">
    <property type="entry name" value="FIBROPELLIN-1"/>
    <property type="match status" value="1"/>
</dbReference>
<dbReference type="Gene3D" id="3.30.70.960">
    <property type="entry name" value="SEA domain"/>
    <property type="match status" value="4"/>
</dbReference>
<evidence type="ECO:0000313" key="13">
    <source>
        <dbReference type="EMBL" id="CAC5372080.1"/>
    </source>
</evidence>
<feature type="domain" description="EGF-like" evidence="11">
    <location>
        <begin position="236"/>
        <end position="273"/>
    </location>
</feature>
<dbReference type="FunFam" id="2.10.25.10:FF:000031">
    <property type="entry name" value="neurogenic locus notch homolog protein 3"/>
    <property type="match status" value="1"/>
</dbReference>
<dbReference type="PROSITE" id="PS50026">
    <property type="entry name" value="EGF_3"/>
    <property type="match status" value="12"/>
</dbReference>
<feature type="domain" description="EGF-like" evidence="11">
    <location>
        <begin position="43"/>
        <end position="79"/>
    </location>
</feature>
<dbReference type="GO" id="GO:0005576">
    <property type="term" value="C:extracellular region"/>
    <property type="evidence" value="ECO:0007669"/>
    <property type="project" value="UniProtKB-SubCell"/>
</dbReference>
<feature type="domain" description="EGF-like" evidence="11">
    <location>
        <begin position="313"/>
        <end position="349"/>
    </location>
</feature>
<keyword evidence="6" id="KW-0677">Repeat</keyword>
<dbReference type="GO" id="GO:0045595">
    <property type="term" value="P:regulation of cell differentiation"/>
    <property type="evidence" value="ECO:0007669"/>
    <property type="project" value="UniProtKB-ARBA"/>
</dbReference>
<dbReference type="FunFam" id="2.10.25.10:FF:000117">
    <property type="entry name" value="Delta-like protein"/>
    <property type="match status" value="1"/>
</dbReference>
<evidence type="ECO:0000259" key="11">
    <source>
        <dbReference type="PROSITE" id="PS50026"/>
    </source>
</evidence>
<feature type="domain" description="EGF-like" evidence="11">
    <location>
        <begin position="5"/>
        <end position="41"/>
    </location>
</feature>
<dbReference type="InterPro" id="IPR001881">
    <property type="entry name" value="EGF-like_Ca-bd_dom"/>
</dbReference>
<dbReference type="InterPro" id="IPR000152">
    <property type="entry name" value="EGF-type_Asp/Asn_hydroxyl_site"/>
</dbReference>
<feature type="domain" description="Chitin-binding type-2" evidence="12">
    <location>
        <begin position="1200"/>
        <end position="1255"/>
    </location>
</feature>
<feature type="disulfide bond" evidence="9">
    <location>
        <begin position="415"/>
        <end position="424"/>
    </location>
</feature>
<dbReference type="OrthoDB" id="283575at2759"/>
<feature type="disulfide bond" evidence="9">
    <location>
        <begin position="339"/>
        <end position="348"/>
    </location>
</feature>
<feature type="domain" description="EGF-like" evidence="11">
    <location>
        <begin position="389"/>
        <end position="425"/>
    </location>
</feature>
<dbReference type="FunFam" id="2.10.25.10:FF:000173">
    <property type="entry name" value="Neurogenic locus notch protein 2"/>
    <property type="match status" value="2"/>
</dbReference>
<keyword evidence="8" id="KW-0325">Glycoprotein</keyword>
<dbReference type="Proteomes" id="UP000507470">
    <property type="component" value="Unassembled WGS sequence"/>
</dbReference>
<organism evidence="13 14">
    <name type="scientific">Mytilus coruscus</name>
    <name type="common">Sea mussel</name>
    <dbReference type="NCBI Taxonomy" id="42192"/>
    <lineage>
        <taxon>Eukaryota</taxon>
        <taxon>Metazoa</taxon>
        <taxon>Spiralia</taxon>
        <taxon>Lophotrochozoa</taxon>
        <taxon>Mollusca</taxon>
        <taxon>Bivalvia</taxon>
        <taxon>Autobranchia</taxon>
        <taxon>Pteriomorphia</taxon>
        <taxon>Mytilida</taxon>
        <taxon>Mytiloidea</taxon>
        <taxon>Mytilidae</taxon>
        <taxon>Mytilinae</taxon>
        <taxon>Mytilus</taxon>
    </lineage>
</organism>
<evidence type="ECO:0000256" key="4">
    <source>
        <dbReference type="ARBA" id="ARBA00022536"/>
    </source>
</evidence>
<feature type="domain" description="EGF-like" evidence="11">
    <location>
        <begin position="197"/>
        <end position="234"/>
    </location>
</feature>
<dbReference type="InterPro" id="IPR051145">
    <property type="entry name" value="GAS-SHBG-PROS"/>
</dbReference>
<dbReference type="InterPro" id="IPR018097">
    <property type="entry name" value="EGF_Ca-bd_CS"/>
</dbReference>
<evidence type="ECO:0000259" key="10">
    <source>
        <dbReference type="PROSITE" id="PS50024"/>
    </source>
</evidence>
<dbReference type="PROSITE" id="PS01186">
    <property type="entry name" value="EGF_2"/>
    <property type="match status" value="10"/>
</dbReference>
<dbReference type="SUPFAM" id="SSF57625">
    <property type="entry name" value="Invertebrate chitin-binding proteins"/>
    <property type="match status" value="2"/>
</dbReference>
<dbReference type="Pfam" id="PF00008">
    <property type="entry name" value="EGF"/>
    <property type="match status" value="9"/>
</dbReference>
<feature type="disulfide bond" evidence="9">
    <location>
        <begin position="301"/>
        <end position="310"/>
    </location>
</feature>
<feature type="domain" description="Chitin-binding type-2" evidence="12">
    <location>
        <begin position="1131"/>
        <end position="1179"/>
    </location>
</feature>
<feature type="domain" description="EGF-like" evidence="11">
    <location>
        <begin position="157"/>
        <end position="195"/>
    </location>
</feature>
<keyword evidence="14" id="KW-1185">Reference proteome</keyword>
<dbReference type="PROSITE" id="PS50940">
    <property type="entry name" value="CHIT_BIND_II"/>
    <property type="match status" value="2"/>
</dbReference>
<comment type="similarity">
    <text evidence="2">Belongs to the NOTCH family.</text>
</comment>
<comment type="caution">
    <text evidence="9">Lacks conserved residue(s) required for the propagation of feature annotation.</text>
</comment>
<keyword evidence="5" id="KW-0732">Signal</keyword>
<evidence type="ECO:0000313" key="14">
    <source>
        <dbReference type="Proteomes" id="UP000507470"/>
    </source>
</evidence>
<dbReference type="InterPro" id="IPR049883">
    <property type="entry name" value="NOTCH1_EGF-like"/>
</dbReference>
<reference evidence="13 14" key="1">
    <citation type="submission" date="2020-06" db="EMBL/GenBank/DDBJ databases">
        <authorList>
            <person name="Li R."/>
            <person name="Bekaert M."/>
        </authorList>
    </citation>
    <scope>NUCLEOTIDE SEQUENCE [LARGE SCALE GENOMIC DNA]</scope>
    <source>
        <strain evidence="14">wild</strain>
    </source>
</reference>
<dbReference type="PANTHER" id="PTHR24040">
    <property type="entry name" value="LAMININ G-LIKE DOMAIN-CONTAINING PROTEIN"/>
    <property type="match status" value="1"/>
</dbReference>
<dbReference type="InterPro" id="IPR036508">
    <property type="entry name" value="Chitin-bd_dom_sf"/>
</dbReference>
<dbReference type="InterPro" id="IPR036364">
    <property type="entry name" value="SEA_dom_sf"/>
</dbReference>
<evidence type="ECO:0000256" key="5">
    <source>
        <dbReference type="ARBA" id="ARBA00022729"/>
    </source>
</evidence>
<dbReference type="FunFam" id="2.10.25.10:FF:000327">
    <property type="entry name" value="neurogenic locus notch homolog protein 4"/>
    <property type="match status" value="1"/>
</dbReference>
<dbReference type="Pfam" id="PF01390">
    <property type="entry name" value="SEA"/>
    <property type="match status" value="2"/>
</dbReference>
<dbReference type="InterPro" id="IPR000742">
    <property type="entry name" value="EGF"/>
</dbReference>
<feature type="domain" description="EGF-like" evidence="11">
    <location>
        <begin position="275"/>
        <end position="311"/>
    </location>
</feature>
<feature type="disulfide bond" evidence="9">
    <location>
        <begin position="463"/>
        <end position="472"/>
    </location>
</feature>
<dbReference type="SUPFAM" id="SSF57184">
    <property type="entry name" value="Growth factor receptor domain"/>
    <property type="match status" value="3"/>
</dbReference>
<dbReference type="Pfam" id="PF12661">
    <property type="entry name" value="hEGF"/>
    <property type="match status" value="1"/>
</dbReference>
<feature type="disulfide bond" evidence="9">
    <location>
        <begin position="31"/>
        <end position="40"/>
    </location>
</feature>
<feature type="disulfide bond" evidence="9">
    <location>
        <begin position="263"/>
        <end position="272"/>
    </location>
</feature>
<evidence type="ECO:0000256" key="1">
    <source>
        <dbReference type="ARBA" id="ARBA00004613"/>
    </source>
</evidence>
<dbReference type="InterPro" id="IPR013032">
    <property type="entry name" value="EGF-like_CS"/>
</dbReference>
<feature type="domain" description="EGF-like" evidence="11">
    <location>
        <begin position="437"/>
        <end position="473"/>
    </location>
</feature>
<dbReference type="PROSITE" id="PS00010">
    <property type="entry name" value="ASX_HYDROXYL"/>
    <property type="match status" value="12"/>
</dbReference>
<evidence type="ECO:0000256" key="8">
    <source>
        <dbReference type="ARBA" id="ARBA00023180"/>
    </source>
</evidence>
<feature type="disulfide bond" evidence="9">
    <location>
        <begin position="185"/>
        <end position="194"/>
    </location>
</feature>
<dbReference type="Pfam" id="PF07645">
    <property type="entry name" value="EGF_CA"/>
    <property type="match status" value="2"/>
</dbReference>
<dbReference type="GO" id="GO:0005654">
    <property type="term" value="C:nucleoplasm"/>
    <property type="evidence" value="ECO:0007669"/>
    <property type="project" value="UniProtKB-ARBA"/>
</dbReference>
<dbReference type="FunFam" id="2.10.25.10:FF:000472">
    <property type="entry name" value="Uncharacterized protein, isoform A"/>
    <property type="match status" value="1"/>
</dbReference>
<evidence type="ECO:0000256" key="9">
    <source>
        <dbReference type="PROSITE-ProRule" id="PRU00076"/>
    </source>
</evidence>
<comment type="subcellular location">
    <subcellularLocation>
        <location evidence="1">Secreted</location>
    </subcellularLocation>
</comment>
<keyword evidence="7 9" id="KW-1015">Disulfide bond</keyword>
<feature type="domain" description="EGF-like" evidence="11">
    <location>
        <begin position="119"/>
        <end position="155"/>
    </location>
</feature>
<gene>
    <name evidence="13" type="ORF">MCOR_10311</name>
</gene>
<feature type="disulfide bond" evidence="9">
    <location>
        <begin position="69"/>
        <end position="78"/>
    </location>
</feature>
<feature type="domain" description="EGF-like" evidence="11">
    <location>
        <begin position="81"/>
        <end position="117"/>
    </location>
</feature>
<feature type="disulfide bond" evidence="9">
    <location>
        <begin position="107"/>
        <end position="116"/>
    </location>
</feature>
<dbReference type="SUPFAM" id="SSF82671">
    <property type="entry name" value="SEA domain"/>
    <property type="match status" value="4"/>
</dbReference>
<evidence type="ECO:0000256" key="3">
    <source>
        <dbReference type="ARBA" id="ARBA00022525"/>
    </source>
</evidence>
<dbReference type="GO" id="GO:0008061">
    <property type="term" value="F:chitin binding"/>
    <property type="evidence" value="ECO:0007669"/>
    <property type="project" value="InterPro"/>
</dbReference>
<dbReference type="SMART" id="SM00181">
    <property type="entry name" value="EGF"/>
    <property type="match status" value="12"/>
</dbReference>
<dbReference type="Gene3D" id="2.10.25.10">
    <property type="entry name" value="Laminin"/>
    <property type="match status" value="12"/>
</dbReference>
<dbReference type="InterPro" id="IPR009030">
    <property type="entry name" value="Growth_fac_rcpt_cys_sf"/>
</dbReference>
<feature type="disulfide bond" evidence="9">
    <location>
        <begin position="224"/>
        <end position="233"/>
    </location>
</feature>
<dbReference type="AlphaFoldDB" id="A0A6J8AQJ1"/>
<accession>A0A6J8AQJ1</accession>
<dbReference type="CDD" id="cd00054">
    <property type="entry name" value="EGF_CA"/>
    <property type="match status" value="12"/>
</dbReference>
<dbReference type="SUPFAM" id="SSF57196">
    <property type="entry name" value="EGF/Laminin"/>
    <property type="match status" value="3"/>
</dbReference>
<protein>
    <submittedName>
        <fullName evidence="13">Uncharacterized protein</fullName>
    </submittedName>
</protein>